<sequence length="681" mass="78003">DCDIKAINHHLPRLLMKSYALCESTSCGHKESNWEKIKCLMNAKLSLTKQDVSAMLSDQQPEFCPADSGLSYVHGSRKGMDPIDAIKSHEVVLLLLSHPVILLSNNQLRTSSKPDYQQTVITHNAAYQANDLDAYDSDCDELNSAKIALMANLSRNGSDALTEVHNPDNMNYDLFNQSEQIMTSSEQSNDETVQNSNSSTQQDVLILSMFEQLSTQVTHCTNVNKALTTELDRYKGEVKDLKEMQNVENSFSGSNEQYAEIVRLKKTLFEQVQENDSLMKTVSDLKNVFKMEENINIDREIALEKKIKQLDNIIFKRGQSAQTVHMMTKSKICYDHSTKQAIGFEKPFYLKKVRESKPKLYDGNVILKMDTVVIPDSDETLMLCEESRSKMLLKEQDPLVVKHRVNTKPINYAILNNDYNKRFVRQSDLYSEQAYWKATSVPALDPSHSSTTIKVEVPKELPKVSMVYTSLKELKRYLTGFDLVVKERTTAITEGTWGFEHTKACFRDEIIPFIKELKDIFNNFNQYLVKELADVQNVFYQMEQAVEQHRLESRTFEVKINQVLSENERLLAQAIDNDIVKTVVNLSVNKGCDTVNECQKCLELKTELLNKKDFVDKETYDKLCKSFTTLEKHCITFEADSQLNQEIFQLENSVLNQNAPSFTQLFELSELRAQSQQTKDS</sequence>
<name>A0ABQ4ZRD9_9ASTR</name>
<dbReference type="Proteomes" id="UP001151760">
    <property type="component" value="Unassembled WGS sequence"/>
</dbReference>
<keyword evidence="2" id="KW-1185">Reference proteome</keyword>
<feature type="non-terminal residue" evidence="1">
    <location>
        <position position="1"/>
    </location>
</feature>
<gene>
    <name evidence="1" type="ORF">Tco_0799822</name>
</gene>
<accession>A0ABQ4ZRD9</accession>
<reference evidence="1" key="1">
    <citation type="journal article" date="2022" name="Int. J. Mol. Sci.">
        <title>Draft Genome of Tanacetum Coccineum: Genomic Comparison of Closely Related Tanacetum-Family Plants.</title>
        <authorList>
            <person name="Yamashiro T."/>
            <person name="Shiraishi A."/>
            <person name="Nakayama K."/>
            <person name="Satake H."/>
        </authorList>
    </citation>
    <scope>NUCLEOTIDE SEQUENCE</scope>
</reference>
<organism evidence="1 2">
    <name type="scientific">Tanacetum coccineum</name>
    <dbReference type="NCBI Taxonomy" id="301880"/>
    <lineage>
        <taxon>Eukaryota</taxon>
        <taxon>Viridiplantae</taxon>
        <taxon>Streptophyta</taxon>
        <taxon>Embryophyta</taxon>
        <taxon>Tracheophyta</taxon>
        <taxon>Spermatophyta</taxon>
        <taxon>Magnoliopsida</taxon>
        <taxon>eudicotyledons</taxon>
        <taxon>Gunneridae</taxon>
        <taxon>Pentapetalae</taxon>
        <taxon>asterids</taxon>
        <taxon>campanulids</taxon>
        <taxon>Asterales</taxon>
        <taxon>Asteraceae</taxon>
        <taxon>Asteroideae</taxon>
        <taxon>Anthemideae</taxon>
        <taxon>Anthemidinae</taxon>
        <taxon>Tanacetum</taxon>
    </lineage>
</organism>
<dbReference type="EMBL" id="BQNB010011612">
    <property type="protein sequence ID" value="GJS92854.1"/>
    <property type="molecule type" value="Genomic_DNA"/>
</dbReference>
<proteinExistence type="predicted"/>
<evidence type="ECO:0000313" key="2">
    <source>
        <dbReference type="Proteomes" id="UP001151760"/>
    </source>
</evidence>
<comment type="caution">
    <text evidence="1">The sequence shown here is derived from an EMBL/GenBank/DDBJ whole genome shotgun (WGS) entry which is preliminary data.</text>
</comment>
<reference evidence="1" key="2">
    <citation type="submission" date="2022-01" db="EMBL/GenBank/DDBJ databases">
        <authorList>
            <person name="Yamashiro T."/>
            <person name="Shiraishi A."/>
            <person name="Satake H."/>
            <person name="Nakayama K."/>
        </authorList>
    </citation>
    <scope>NUCLEOTIDE SEQUENCE</scope>
</reference>
<evidence type="ECO:0000313" key="1">
    <source>
        <dbReference type="EMBL" id="GJS92854.1"/>
    </source>
</evidence>
<protein>
    <submittedName>
        <fullName evidence="1">Uncharacterized protein</fullName>
    </submittedName>
</protein>